<dbReference type="GeneTree" id="ENSGT00550000074891"/>
<dbReference type="InterPro" id="IPR038256">
    <property type="entry name" value="Pol_alpha_znc_sf"/>
</dbReference>
<feature type="domain" description="DNA polymerase alpha catalytic subunit N-terminal" evidence="17">
    <location>
        <begin position="34"/>
        <end position="95"/>
    </location>
</feature>
<keyword evidence="3 12" id="KW-0808">Transferase</keyword>
<dbReference type="GO" id="GO:0003688">
    <property type="term" value="F:DNA replication origin binding"/>
    <property type="evidence" value="ECO:0007669"/>
    <property type="project" value="TreeGrafter"/>
</dbReference>
<reference evidence="18" key="1">
    <citation type="submission" date="2025-08" db="UniProtKB">
        <authorList>
            <consortium name="Ensembl"/>
        </authorList>
    </citation>
    <scope>IDENTIFICATION</scope>
</reference>
<keyword evidence="4 12" id="KW-0548">Nucleotidyltransferase</keyword>
<reference evidence="18" key="2">
    <citation type="submission" date="2025-09" db="UniProtKB">
        <authorList>
            <consortium name="Ensembl"/>
        </authorList>
    </citation>
    <scope>IDENTIFICATION</scope>
</reference>
<dbReference type="InterPro" id="IPR045846">
    <property type="entry name" value="POLBc_alpha"/>
</dbReference>
<dbReference type="GO" id="GO:0006272">
    <property type="term" value="P:leading strand elongation"/>
    <property type="evidence" value="ECO:0007669"/>
    <property type="project" value="TreeGrafter"/>
</dbReference>
<dbReference type="Pfam" id="PF00136">
    <property type="entry name" value="DNA_pol_B"/>
    <property type="match status" value="1"/>
</dbReference>
<dbReference type="PANTHER" id="PTHR45861:SF1">
    <property type="entry name" value="DNA POLYMERASE ALPHA CATALYTIC SUBUNIT"/>
    <property type="match status" value="1"/>
</dbReference>
<dbReference type="InterPro" id="IPR043502">
    <property type="entry name" value="DNA/RNA_pol_sf"/>
</dbReference>
<dbReference type="FunFam" id="3.90.1600.10:FF:000023">
    <property type="entry name" value="DNA polymerase"/>
    <property type="match status" value="1"/>
</dbReference>
<keyword evidence="7" id="KW-0863">Zinc-finger</keyword>
<keyword evidence="19" id="KW-1185">Reference proteome</keyword>
<dbReference type="Gene3D" id="1.10.132.60">
    <property type="entry name" value="DNA polymerase family B, C-terminal domain"/>
    <property type="match status" value="1"/>
</dbReference>
<dbReference type="InterPro" id="IPR006133">
    <property type="entry name" value="DNA-dir_DNA_pol_B_exonuc"/>
</dbReference>
<dbReference type="SMART" id="SM00486">
    <property type="entry name" value="POLBc"/>
    <property type="match status" value="1"/>
</dbReference>
<dbReference type="InterPro" id="IPR015088">
    <property type="entry name" value="Znf_DNA-dir_DNA_pol_B_alpha"/>
</dbReference>
<dbReference type="InterPro" id="IPR024647">
    <property type="entry name" value="DNA_pol_a_cat_su_N"/>
</dbReference>
<dbReference type="FunFam" id="3.30.420.10:FF:000018">
    <property type="entry name" value="DNA polymerase"/>
    <property type="match status" value="1"/>
</dbReference>
<dbReference type="Pfam" id="PF12254">
    <property type="entry name" value="DNA_pol_alpha_N"/>
    <property type="match status" value="1"/>
</dbReference>
<dbReference type="FunFam" id="3.90.1600.10:FF:000022">
    <property type="entry name" value="DNA polymerase"/>
    <property type="match status" value="1"/>
</dbReference>
<evidence type="ECO:0000256" key="1">
    <source>
        <dbReference type="ARBA" id="ARBA00004123"/>
    </source>
</evidence>
<dbReference type="InterPro" id="IPR012337">
    <property type="entry name" value="RNaseH-like_sf"/>
</dbReference>
<comment type="similarity">
    <text evidence="2 12">Belongs to the DNA polymerase type-B family.</text>
</comment>
<evidence type="ECO:0000256" key="3">
    <source>
        <dbReference type="ARBA" id="ARBA00022679"/>
    </source>
</evidence>
<gene>
    <name evidence="18" type="primary">POLA1</name>
</gene>
<evidence type="ECO:0000256" key="10">
    <source>
        <dbReference type="ARBA" id="ARBA00023125"/>
    </source>
</evidence>
<keyword evidence="10 12" id="KW-0238">DNA-binding</keyword>
<dbReference type="Gene3D" id="3.30.70.2820">
    <property type="match status" value="1"/>
</dbReference>
<dbReference type="EC" id="2.7.7.7" evidence="12"/>
<dbReference type="FunFam" id="1.10.3200.20:FF:000001">
    <property type="entry name" value="DNA polymerase"/>
    <property type="match status" value="1"/>
</dbReference>
<proteinExistence type="inferred from homology"/>
<evidence type="ECO:0000313" key="19">
    <source>
        <dbReference type="Proteomes" id="UP000694402"/>
    </source>
</evidence>
<dbReference type="InterPro" id="IPR036397">
    <property type="entry name" value="RNaseH_sf"/>
</dbReference>
<dbReference type="CDD" id="cd05532">
    <property type="entry name" value="POLBc_alpha"/>
    <property type="match status" value="1"/>
</dbReference>
<dbReference type="Pfam" id="PF08996">
    <property type="entry name" value="zf-DNA_Pol"/>
    <property type="match status" value="1"/>
</dbReference>
<sequence length="1373" mass="154740">MSPVSKPEKDVDNPDGVGRSRREKKEKTGRKSALEQLKRAKKGEKVKYEVEDLTSVYEEVDEEQYSRMVRERQDDDWIIDDDGTGYVEDGREIFDEDLADDVLEKGAKGADSKNNIKKAAVAKPNSIKNLFMNSNVKKPAEVSVLCLSVSICPLFQRPSPLTPPVVTLKKKKALGTTMNPFSIKTQSPKVHVSLSPLIPAPYYIPLRPNVTEYTPGLLPVVMCHFPPSQESPSAQGSKVKHPPPGELTPRVPSRLPTSRPSVPLGGTWGQEEGDSEAPVEVQVDPSRLPLAEGPEGELMFRFYWLDAFEDQYSQPGVVYLFGKVWIESAKAHVSCCVSVKNIERTMHFLPRERSGEETDTPVGMMDVYQEVNDLSEKFKIMKFKSKKVEKSYAFEIADVPTESEYLEVRYSAEYLSLPSDLKGATFSKVFGTNTSSLEHFLLSRKIKGPCWLDIKTPQLSSVPVSWCKVEAVAMRSDLVTVVKDLPPPPLTVMSISLKTVQNPKTHHNEIVSLAALVHHSFHLDKAPPQPPYQTHFCGELVSQPVREGRGKDVLNGKVEIAATERTLLGFFLAKMHKLDPDIVVGHDIFGFDLEVLLQRITVCKVPHWSKIGRLKRSNMPKLGGRSGFAEKSATCGRLVCDVEISAKELIRCKSYHLTELAAQVLKTERATIPAENIKNLYSDSPHLLYLLELTWTDAKLILQIMCELNVLPLALQITNIAGNVLSRTLMGGRSERNEYLLLHAFHDKNYIVPDKPSFKKAQQELGEEEGDSGKGKSRRKKAAYAGGLVLDPKVGFYDKFVLLLDFNSLYPSIIQEFNICFTTVQREAHSTRKKTEHDPDEIPEVPDADLEMGILPKEIRKLVERRKQVKQLMKAQDINPDLYLQYDIRQKALKLTANSMYGCLGFSFSRFYAKPLAALVTHKGREILMHTKDMVQKMNLEVIYGDTDSIMINTNSSSLEEVYKLGNKVKAEVNKLYKLLEIDIDGVFKSLLLLKKKKYAALVVEPLGDGRYSTKQELKGLDIVRRDWCDLAKECGNYVIGQILSDQNRDVIVENIQRHLVDLGEKVANGTIPLNQYEIHKALTKDPQDYPDKKSLPHVHVALWINSQSGRRVKAGDTVSYIICQDGSTLAASQRAYALEQLQKQAGLSLDTQYYLAQQVHPVVGRICEPIEGIDGVLIASWLGLDPSQFRAQQQAQREEEGDGFLGAPVQLTDEEKYKDCERFTFTCPLCTTDNVYDNVFEGAGTMVEAALLRCCNPTCGGRPLDYPTHISNKLLLDIRKHIRKYYSGWLVCEDQACQNRTRRLPISFSRSGPICPACTRSTLKPEYSEKALYTQLCYYRFIFDWEYAVSKVLQMDERSKTTHTLAFNQYYN</sequence>
<dbReference type="SUPFAM" id="SSF90234">
    <property type="entry name" value="Zinc finger domain of DNA polymerase-alpha"/>
    <property type="match status" value="1"/>
</dbReference>
<dbReference type="GO" id="GO:0005658">
    <property type="term" value="C:alpha DNA polymerase:primase complex"/>
    <property type="evidence" value="ECO:0007669"/>
    <property type="project" value="TreeGrafter"/>
</dbReference>
<dbReference type="PANTHER" id="PTHR45861">
    <property type="entry name" value="DNA POLYMERASE ALPHA CATALYTIC SUBUNIT"/>
    <property type="match status" value="1"/>
</dbReference>
<evidence type="ECO:0000256" key="6">
    <source>
        <dbReference type="ARBA" id="ARBA00022723"/>
    </source>
</evidence>
<name>A0A8C8JSK9_ONCTS</name>
<feature type="compositionally biased region" description="Basic and acidic residues" evidence="13">
    <location>
        <begin position="1"/>
        <end position="26"/>
    </location>
</feature>
<dbReference type="InterPro" id="IPR006134">
    <property type="entry name" value="DNA-dir_DNA_pol_B_multi_dom"/>
</dbReference>
<evidence type="ECO:0000256" key="8">
    <source>
        <dbReference type="ARBA" id="ARBA00022833"/>
    </source>
</evidence>
<dbReference type="GO" id="GO:0000166">
    <property type="term" value="F:nucleotide binding"/>
    <property type="evidence" value="ECO:0007669"/>
    <property type="project" value="InterPro"/>
</dbReference>
<dbReference type="Gene3D" id="3.90.1600.10">
    <property type="entry name" value="Palm domain of DNA polymerase"/>
    <property type="match status" value="1"/>
</dbReference>
<dbReference type="InterPro" id="IPR042087">
    <property type="entry name" value="DNA_pol_B_thumb"/>
</dbReference>
<dbReference type="SUPFAM" id="SSF56672">
    <property type="entry name" value="DNA/RNA polymerases"/>
    <property type="match status" value="1"/>
</dbReference>
<evidence type="ECO:0000256" key="5">
    <source>
        <dbReference type="ARBA" id="ARBA00022705"/>
    </source>
</evidence>
<evidence type="ECO:0000256" key="13">
    <source>
        <dbReference type="SAM" id="MobiDB-lite"/>
    </source>
</evidence>
<feature type="region of interest" description="Disordered" evidence="13">
    <location>
        <begin position="229"/>
        <end position="288"/>
    </location>
</feature>
<evidence type="ECO:0000256" key="9">
    <source>
        <dbReference type="ARBA" id="ARBA00022932"/>
    </source>
</evidence>
<dbReference type="SUPFAM" id="SSF53098">
    <property type="entry name" value="Ribonuclease H-like"/>
    <property type="match status" value="1"/>
</dbReference>
<feature type="domain" description="Zinc finger DNA-directed DNA polymerase family B alpha" evidence="16">
    <location>
        <begin position="1211"/>
        <end position="1366"/>
    </location>
</feature>
<keyword evidence="6" id="KW-0479">Metal-binding</keyword>
<evidence type="ECO:0000256" key="12">
    <source>
        <dbReference type="RuleBase" id="RU000442"/>
    </source>
</evidence>
<evidence type="ECO:0000259" key="16">
    <source>
        <dbReference type="Pfam" id="PF08996"/>
    </source>
</evidence>
<dbReference type="InterPro" id="IPR017964">
    <property type="entry name" value="DNA-dir_DNA_pol_B_CS"/>
</dbReference>
<dbReference type="GO" id="GO:0003697">
    <property type="term" value="F:single-stranded DNA binding"/>
    <property type="evidence" value="ECO:0007669"/>
    <property type="project" value="TreeGrafter"/>
</dbReference>
<dbReference type="Proteomes" id="UP000694402">
    <property type="component" value="Unassembled WGS sequence"/>
</dbReference>
<evidence type="ECO:0000259" key="14">
    <source>
        <dbReference type="Pfam" id="PF00136"/>
    </source>
</evidence>
<dbReference type="Gene3D" id="1.10.287.690">
    <property type="entry name" value="Helix hairpin bin"/>
    <property type="match status" value="1"/>
</dbReference>
<keyword evidence="9 12" id="KW-0239">DNA-directed DNA polymerase</keyword>
<comment type="subcellular location">
    <subcellularLocation>
        <location evidence="1">Nucleus</location>
    </subcellularLocation>
</comment>
<protein>
    <recommendedName>
        <fullName evidence="12">DNA polymerase</fullName>
        <ecNumber evidence="12">2.7.7.7</ecNumber>
    </recommendedName>
</protein>
<dbReference type="InterPro" id="IPR023211">
    <property type="entry name" value="DNA_pol_palm_dom_sf"/>
</dbReference>
<feature type="domain" description="DNA-directed DNA polymerase family B multifunctional" evidence="14">
    <location>
        <begin position="725"/>
        <end position="1171"/>
    </location>
</feature>
<dbReference type="Gene3D" id="3.30.420.10">
    <property type="entry name" value="Ribonuclease H-like superfamily/Ribonuclease H"/>
    <property type="match status" value="1"/>
</dbReference>
<dbReference type="PROSITE" id="PS00116">
    <property type="entry name" value="DNA_POLYMERASE_B"/>
    <property type="match status" value="1"/>
</dbReference>
<dbReference type="FunFam" id="1.10.287.690:FF:000003">
    <property type="entry name" value="DNA polymerase"/>
    <property type="match status" value="1"/>
</dbReference>
<dbReference type="FunFam" id="1.10.132.60:FF:000006">
    <property type="entry name" value="DNA polymerase"/>
    <property type="match status" value="1"/>
</dbReference>
<dbReference type="PRINTS" id="PR00106">
    <property type="entry name" value="DNAPOLB"/>
</dbReference>
<dbReference type="GO" id="GO:1902975">
    <property type="term" value="P:mitotic DNA replication initiation"/>
    <property type="evidence" value="ECO:0007669"/>
    <property type="project" value="InterPro"/>
</dbReference>
<dbReference type="GO" id="GO:0003887">
    <property type="term" value="F:DNA-directed DNA polymerase activity"/>
    <property type="evidence" value="ECO:0007669"/>
    <property type="project" value="UniProtKB-KW"/>
</dbReference>
<accession>A0A8C8JSK9</accession>
<evidence type="ECO:0000256" key="11">
    <source>
        <dbReference type="ARBA" id="ARBA00023242"/>
    </source>
</evidence>
<comment type="catalytic activity">
    <reaction evidence="12">
        <text>DNA(n) + a 2'-deoxyribonucleoside 5'-triphosphate = DNA(n+1) + diphosphate</text>
        <dbReference type="Rhea" id="RHEA:22508"/>
        <dbReference type="Rhea" id="RHEA-COMP:17339"/>
        <dbReference type="Rhea" id="RHEA-COMP:17340"/>
        <dbReference type="ChEBI" id="CHEBI:33019"/>
        <dbReference type="ChEBI" id="CHEBI:61560"/>
        <dbReference type="ChEBI" id="CHEBI:173112"/>
        <dbReference type="EC" id="2.7.7.7"/>
    </reaction>
</comment>
<evidence type="ECO:0000256" key="4">
    <source>
        <dbReference type="ARBA" id="ARBA00022695"/>
    </source>
</evidence>
<dbReference type="InterPro" id="IPR006172">
    <property type="entry name" value="DNA-dir_DNA_pol_B"/>
</dbReference>
<dbReference type="GO" id="GO:0008270">
    <property type="term" value="F:zinc ion binding"/>
    <property type="evidence" value="ECO:0007669"/>
    <property type="project" value="UniProtKB-KW"/>
</dbReference>
<evidence type="ECO:0000259" key="17">
    <source>
        <dbReference type="Pfam" id="PF12254"/>
    </source>
</evidence>
<evidence type="ECO:0000256" key="7">
    <source>
        <dbReference type="ARBA" id="ARBA00022771"/>
    </source>
</evidence>
<keyword evidence="8" id="KW-0862">Zinc</keyword>
<evidence type="ECO:0000313" key="18">
    <source>
        <dbReference type="Ensembl" id="ENSOTSP00005095594.1"/>
    </source>
</evidence>
<dbReference type="FunFam" id="3.30.70.2820:FF:000001">
    <property type="entry name" value="DNA polymerase"/>
    <property type="match status" value="1"/>
</dbReference>
<evidence type="ECO:0000259" key="15">
    <source>
        <dbReference type="Pfam" id="PF03104"/>
    </source>
</evidence>
<dbReference type="Gene3D" id="1.10.3200.20">
    <property type="entry name" value="DNA Polymerase alpha, zinc finger"/>
    <property type="match status" value="1"/>
</dbReference>
<organism evidence="18 19">
    <name type="scientific">Oncorhynchus tshawytscha</name>
    <name type="common">Chinook salmon</name>
    <name type="synonym">Salmo tshawytscha</name>
    <dbReference type="NCBI Taxonomy" id="74940"/>
    <lineage>
        <taxon>Eukaryota</taxon>
        <taxon>Metazoa</taxon>
        <taxon>Chordata</taxon>
        <taxon>Craniata</taxon>
        <taxon>Vertebrata</taxon>
        <taxon>Euteleostomi</taxon>
        <taxon>Actinopterygii</taxon>
        <taxon>Neopterygii</taxon>
        <taxon>Teleostei</taxon>
        <taxon>Protacanthopterygii</taxon>
        <taxon>Salmoniformes</taxon>
        <taxon>Salmonidae</taxon>
        <taxon>Salmoninae</taxon>
        <taxon>Oncorhynchus</taxon>
    </lineage>
</organism>
<keyword evidence="5 12" id="KW-0235">DNA replication</keyword>
<dbReference type="CDD" id="cd05776">
    <property type="entry name" value="DNA_polB_alpha_exo"/>
    <property type="match status" value="1"/>
</dbReference>
<feature type="domain" description="DNA-directed DNA polymerase family B exonuclease" evidence="15">
    <location>
        <begin position="428"/>
        <end position="659"/>
    </location>
</feature>
<feature type="region of interest" description="Disordered" evidence="13">
    <location>
        <begin position="1"/>
        <end position="38"/>
    </location>
</feature>
<evidence type="ECO:0000256" key="2">
    <source>
        <dbReference type="ARBA" id="ARBA00005755"/>
    </source>
</evidence>
<keyword evidence="11" id="KW-0539">Nucleus</keyword>
<dbReference type="NCBIfam" id="TIGR00592">
    <property type="entry name" value="pol2"/>
    <property type="match status" value="1"/>
</dbReference>
<dbReference type="GO" id="GO:0003682">
    <property type="term" value="F:chromatin binding"/>
    <property type="evidence" value="ECO:0007669"/>
    <property type="project" value="TreeGrafter"/>
</dbReference>
<dbReference type="Ensembl" id="ENSOTST00005103565.2">
    <property type="protein sequence ID" value="ENSOTSP00005095594.1"/>
    <property type="gene ID" value="ENSOTSG00005042776.2"/>
</dbReference>
<dbReference type="Pfam" id="PF03104">
    <property type="entry name" value="DNA_pol_B_exo1"/>
    <property type="match status" value="1"/>
</dbReference>
<dbReference type="Gene3D" id="2.40.50.730">
    <property type="match status" value="1"/>
</dbReference>
<dbReference type="GO" id="GO:0006273">
    <property type="term" value="P:lagging strand elongation"/>
    <property type="evidence" value="ECO:0007669"/>
    <property type="project" value="TreeGrafter"/>
</dbReference>